<dbReference type="OMA" id="CAIPWIP"/>
<feature type="transmembrane region" description="Helical" evidence="5">
    <location>
        <begin position="6"/>
        <end position="31"/>
    </location>
</feature>
<keyword evidence="2 5" id="KW-0812">Transmembrane</keyword>
<reference evidence="8" key="1">
    <citation type="journal article" date="2012" name="PLoS Genet.">
        <title>The genomes of the fungal plant pathogens Cladosporium fulvum and Dothistroma septosporum reveal adaptation to different hosts and lifestyles but also signatures of common ancestry.</title>
        <authorList>
            <person name="de Wit P.J.G.M."/>
            <person name="van der Burgt A."/>
            <person name="Oekmen B."/>
            <person name="Stergiopoulos I."/>
            <person name="Abd-Elsalam K.A."/>
            <person name="Aerts A.L."/>
            <person name="Bahkali A.H."/>
            <person name="Beenen H.G."/>
            <person name="Chettri P."/>
            <person name="Cox M.P."/>
            <person name="Datema E."/>
            <person name="de Vries R.P."/>
            <person name="Dhillon B."/>
            <person name="Ganley A.R."/>
            <person name="Griffiths S.A."/>
            <person name="Guo Y."/>
            <person name="Hamelin R.C."/>
            <person name="Henrissat B."/>
            <person name="Kabir M.S."/>
            <person name="Jashni M.K."/>
            <person name="Kema G."/>
            <person name="Klaubauf S."/>
            <person name="Lapidus A."/>
            <person name="Levasseur A."/>
            <person name="Lindquist E."/>
            <person name="Mehrabi R."/>
            <person name="Ohm R.A."/>
            <person name="Owen T.J."/>
            <person name="Salamov A."/>
            <person name="Schwelm A."/>
            <person name="Schijlen E."/>
            <person name="Sun H."/>
            <person name="van den Burg H.A."/>
            <person name="van Ham R.C.H.J."/>
            <person name="Zhang S."/>
            <person name="Goodwin S.B."/>
            <person name="Grigoriev I.V."/>
            <person name="Collemare J."/>
            <person name="Bradshaw R.E."/>
        </authorList>
    </citation>
    <scope>NUCLEOTIDE SEQUENCE [LARGE SCALE GENOMIC DNA]</scope>
    <source>
        <strain evidence="8">NZE10 / CBS 128990</strain>
    </source>
</reference>
<proteinExistence type="predicted"/>
<comment type="subcellular location">
    <subcellularLocation>
        <location evidence="1">Membrane</location>
        <topology evidence="1">Multi-pass membrane protein</topology>
    </subcellularLocation>
</comment>
<evidence type="ECO:0000313" key="8">
    <source>
        <dbReference type="Proteomes" id="UP000016933"/>
    </source>
</evidence>
<dbReference type="SUPFAM" id="SSF81321">
    <property type="entry name" value="Family A G protein-coupled receptor-like"/>
    <property type="match status" value="1"/>
</dbReference>
<feature type="transmembrane region" description="Helical" evidence="5">
    <location>
        <begin position="119"/>
        <end position="136"/>
    </location>
</feature>
<feature type="transmembrane region" description="Helical" evidence="5">
    <location>
        <begin position="166"/>
        <end position="186"/>
    </location>
</feature>
<evidence type="ECO:0000256" key="3">
    <source>
        <dbReference type="ARBA" id="ARBA00022989"/>
    </source>
</evidence>
<evidence type="ECO:0000256" key="4">
    <source>
        <dbReference type="ARBA" id="ARBA00023136"/>
    </source>
</evidence>
<dbReference type="PANTHER" id="PTHR23112">
    <property type="entry name" value="G PROTEIN-COUPLED RECEPTOR 157-RELATED"/>
    <property type="match status" value="1"/>
</dbReference>
<dbReference type="PANTHER" id="PTHR23112:SF0">
    <property type="entry name" value="TRANSMEMBRANE PROTEIN 116"/>
    <property type="match status" value="1"/>
</dbReference>
<dbReference type="eggNOG" id="ENOG502SIRC">
    <property type="taxonomic scope" value="Eukaryota"/>
</dbReference>
<dbReference type="InterPro" id="IPR023041">
    <property type="entry name" value="Glucose_rcpt_Git3-like_N"/>
</dbReference>
<sequence length="368" mass="41260">MPLQLVVAIPTFVCSCLSLLASTTFAIFYLIFPPERHFRQALIVNLLVADLINSANNTVSGAVALSRRHDAEALKQGPACIANGYIGQFSVQAIDFNILIISVAVLLTIRQSRIVTEPPWWQVILICAIPWIPPIITRLHFYGPVSGNWCWIQATHFSMRYALTHAWRIAIFVLTIAIYTYVYIYLKRVYGKLHISTTSGHTGIQTETEMQHDMPPPDRHIRVRSSIITSHESDEQLMVPGASGMAKWPEDNVSTTHSTAYRKGRYALGSSAEIRAVVLATPAAEKARERKTALRKMLLLNGYPTLYILLWMPGIANRIAEAFGTSPTWLRVAQASTQLVGLANAMTYAYNEQLRGRMRGRTTRRMFS</sequence>
<feature type="transmembrane region" description="Helical" evidence="5">
    <location>
        <begin position="85"/>
        <end position="107"/>
    </location>
</feature>
<keyword evidence="4 5" id="KW-0472">Membrane</keyword>
<evidence type="ECO:0000259" key="6">
    <source>
        <dbReference type="Pfam" id="PF11710"/>
    </source>
</evidence>
<dbReference type="STRING" id="675120.N1PRU9"/>
<feature type="transmembrane region" description="Helical" evidence="5">
    <location>
        <begin position="328"/>
        <end position="351"/>
    </location>
</feature>
<feature type="transmembrane region" description="Helical" evidence="5">
    <location>
        <begin position="298"/>
        <end position="316"/>
    </location>
</feature>
<dbReference type="EMBL" id="KB446538">
    <property type="protein sequence ID" value="EME45134.1"/>
    <property type="molecule type" value="Genomic_DNA"/>
</dbReference>
<name>N1PRU9_DOTSN</name>
<dbReference type="HOGENOM" id="CLU_032576_0_1_1"/>
<dbReference type="OrthoDB" id="100006at2759"/>
<accession>N1PRU9</accession>
<dbReference type="Pfam" id="PF11710">
    <property type="entry name" value="Git3"/>
    <property type="match status" value="1"/>
</dbReference>
<evidence type="ECO:0000256" key="1">
    <source>
        <dbReference type="ARBA" id="ARBA00004141"/>
    </source>
</evidence>
<dbReference type="Gene3D" id="1.20.1070.10">
    <property type="entry name" value="Rhodopsin 7-helix transmembrane proteins"/>
    <property type="match status" value="1"/>
</dbReference>
<keyword evidence="3 5" id="KW-1133">Transmembrane helix</keyword>
<dbReference type="GO" id="GO:0007189">
    <property type="term" value="P:adenylate cyclase-activating G protein-coupled receptor signaling pathway"/>
    <property type="evidence" value="ECO:0007669"/>
    <property type="project" value="TreeGrafter"/>
</dbReference>
<dbReference type="GO" id="GO:0004930">
    <property type="term" value="F:G protein-coupled receptor activity"/>
    <property type="evidence" value="ECO:0007669"/>
    <property type="project" value="TreeGrafter"/>
</dbReference>
<evidence type="ECO:0000256" key="5">
    <source>
        <dbReference type="SAM" id="Phobius"/>
    </source>
</evidence>
<reference evidence="7 8" key="2">
    <citation type="journal article" date="2012" name="PLoS Pathog.">
        <title>Diverse lifestyles and strategies of plant pathogenesis encoded in the genomes of eighteen Dothideomycetes fungi.</title>
        <authorList>
            <person name="Ohm R.A."/>
            <person name="Feau N."/>
            <person name="Henrissat B."/>
            <person name="Schoch C.L."/>
            <person name="Horwitz B.A."/>
            <person name="Barry K.W."/>
            <person name="Condon B.J."/>
            <person name="Copeland A.C."/>
            <person name="Dhillon B."/>
            <person name="Glaser F."/>
            <person name="Hesse C.N."/>
            <person name="Kosti I."/>
            <person name="LaButti K."/>
            <person name="Lindquist E.A."/>
            <person name="Lucas S."/>
            <person name="Salamov A.A."/>
            <person name="Bradshaw R.E."/>
            <person name="Ciuffetti L."/>
            <person name="Hamelin R.C."/>
            <person name="Kema G.H.J."/>
            <person name="Lawrence C."/>
            <person name="Scott J.A."/>
            <person name="Spatafora J.W."/>
            <person name="Turgeon B.G."/>
            <person name="de Wit P.J.G.M."/>
            <person name="Zhong S."/>
            <person name="Goodwin S.B."/>
            <person name="Grigoriev I.V."/>
        </authorList>
    </citation>
    <scope>NUCLEOTIDE SEQUENCE [LARGE SCALE GENOMIC DNA]</scope>
    <source>
        <strain evidence="8">NZE10 / CBS 128990</strain>
    </source>
</reference>
<keyword evidence="8" id="KW-1185">Reference proteome</keyword>
<dbReference type="Proteomes" id="UP000016933">
    <property type="component" value="Unassembled WGS sequence"/>
</dbReference>
<evidence type="ECO:0000256" key="2">
    <source>
        <dbReference type="ARBA" id="ARBA00022692"/>
    </source>
</evidence>
<gene>
    <name evidence="7" type="ORF">DOTSEDRAFT_127749</name>
</gene>
<evidence type="ECO:0000313" key="7">
    <source>
        <dbReference type="EMBL" id="EME45134.1"/>
    </source>
</evidence>
<organism evidence="7 8">
    <name type="scientific">Dothistroma septosporum (strain NZE10 / CBS 128990)</name>
    <name type="common">Red band needle blight fungus</name>
    <name type="synonym">Mycosphaerella pini</name>
    <dbReference type="NCBI Taxonomy" id="675120"/>
    <lineage>
        <taxon>Eukaryota</taxon>
        <taxon>Fungi</taxon>
        <taxon>Dikarya</taxon>
        <taxon>Ascomycota</taxon>
        <taxon>Pezizomycotina</taxon>
        <taxon>Dothideomycetes</taxon>
        <taxon>Dothideomycetidae</taxon>
        <taxon>Mycosphaerellales</taxon>
        <taxon>Mycosphaerellaceae</taxon>
        <taxon>Dothistroma</taxon>
    </lineage>
</organism>
<dbReference type="AlphaFoldDB" id="N1PRU9"/>
<protein>
    <recommendedName>
        <fullName evidence="6">Glucose receptor Git3-like N-terminal domain-containing protein</fullName>
    </recommendedName>
</protein>
<feature type="domain" description="Glucose receptor Git3-like N-terminal" evidence="6">
    <location>
        <begin position="8"/>
        <end position="191"/>
    </location>
</feature>
<dbReference type="GO" id="GO:0005886">
    <property type="term" value="C:plasma membrane"/>
    <property type="evidence" value="ECO:0007669"/>
    <property type="project" value="TreeGrafter"/>
</dbReference>